<accession>A0A0F9DQQ0</accession>
<proteinExistence type="predicted"/>
<reference evidence="1" key="1">
    <citation type="journal article" date="2015" name="Nature">
        <title>Complex archaea that bridge the gap between prokaryotes and eukaryotes.</title>
        <authorList>
            <person name="Spang A."/>
            <person name="Saw J.H."/>
            <person name="Jorgensen S.L."/>
            <person name="Zaremba-Niedzwiedzka K."/>
            <person name="Martijn J."/>
            <person name="Lind A.E."/>
            <person name="van Eijk R."/>
            <person name="Schleper C."/>
            <person name="Guy L."/>
            <person name="Ettema T.J."/>
        </authorList>
    </citation>
    <scope>NUCLEOTIDE SEQUENCE</scope>
</reference>
<feature type="non-terminal residue" evidence="1">
    <location>
        <position position="1"/>
    </location>
</feature>
<comment type="caution">
    <text evidence="1">The sequence shown here is derived from an EMBL/GenBank/DDBJ whole genome shotgun (WGS) entry which is preliminary data.</text>
</comment>
<dbReference type="EMBL" id="LAZR01030603">
    <property type="protein sequence ID" value="KKL56121.1"/>
    <property type="molecule type" value="Genomic_DNA"/>
</dbReference>
<dbReference type="AlphaFoldDB" id="A0A0F9DQQ0"/>
<gene>
    <name evidence="1" type="ORF">LCGC14_2248560</name>
</gene>
<protein>
    <submittedName>
        <fullName evidence="1">Uncharacterized protein</fullName>
    </submittedName>
</protein>
<evidence type="ECO:0000313" key="1">
    <source>
        <dbReference type="EMBL" id="KKL56121.1"/>
    </source>
</evidence>
<organism evidence="1">
    <name type="scientific">marine sediment metagenome</name>
    <dbReference type="NCBI Taxonomy" id="412755"/>
    <lineage>
        <taxon>unclassified sequences</taxon>
        <taxon>metagenomes</taxon>
        <taxon>ecological metagenomes</taxon>
    </lineage>
</organism>
<name>A0A0F9DQQ0_9ZZZZ</name>
<sequence>ADPGALDADQPNPIITDGQWVALQGICES</sequence>